<comment type="caution">
    <text evidence="2">The sequence shown here is derived from an EMBL/GenBank/DDBJ whole genome shotgun (WGS) entry which is preliminary data.</text>
</comment>
<reference evidence="2" key="1">
    <citation type="submission" date="2023-04" db="EMBL/GenBank/DDBJ databases">
        <title>Candida boidinii NBRC 10035.</title>
        <authorList>
            <person name="Ichikawa N."/>
            <person name="Sato H."/>
            <person name="Tonouchi N."/>
        </authorList>
    </citation>
    <scope>NUCLEOTIDE SEQUENCE</scope>
    <source>
        <strain evidence="2">NBRC 10035</strain>
    </source>
</reference>
<evidence type="ECO:0000313" key="2">
    <source>
        <dbReference type="EMBL" id="GME69929.1"/>
    </source>
</evidence>
<keyword evidence="3" id="KW-1185">Reference proteome</keyword>
<dbReference type="EMBL" id="BSXN01000815">
    <property type="protein sequence ID" value="GME69929.1"/>
    <property type="molecule type" value="Genomic_DNA"/>
</dbReference>
<feature type="compositionally biased region" description="Acidic residues" evidence="1">
    <location>
        <begin position="325"/>
        <end position="337"/>
    </location>
</feature>
<feature type="region of interest" description="Disordered" evidence="1">
    <location>
        <begin position="321"/>
        <end position="421"/>
    </location>
</feature>
<proteinExistence type="predicted"/>
<organism evidence="2 3">
    <name type="scientific">Candida boidinii</name>
    <name type="common">Yeast</name>
    <dbReference type="NCBI Taxonomy" id="5477"/>
    <lineage>
        <taxon>Eukaryota</taxon>
        <taxon>Fungi</taxon>
        <taxon>Dikarya</taxon>
        <taxon>Ascomycota</taxon>
        <taxon>Saccharomycotina</taxon>
        <taxon>Pichiomycetes</taxon>
        <taxon>Pichiales</taxon>
        <taxon>Pichiaceae</taxon>
        <taxon>Ogataea</taxon>
        <taxon>Ogataea/Candida clade</taxon>
    </lineage>
</organism>
<accession>A0A9W6T0E2</accession>
<protein>
    <submittedName>
        <fullName evidence="2">Unnamed protein product</fullName>
    </submittedName>
</protein>
<evidence type="ECO:0000256" key="1">
    <source>
        <dbReference type="SAM" id="MobiDB-lite"/>
    </source>
</evidence>
<sequence>MKQLLSMNLLVLSKLYHHQQKQQKNALKDFNAEVKALEDTYLENIKSDIVPDLRDLGTAVNSGYENLHILIEDINRKNESESDSTVDSRPYKYVTRDDVQGELNKIREKINLKGELIHSKVKEYENQFSDDVLKIRKNILEILEEVTEKSLSEYSNEIIKLKANSKSEDNWEEWKNFNALKNEIFKSRDEILTLKPDYKLFSKALSDLINSLQVLTNDCESYLYILWAKGNIEFQARSQYESEATKTDSEEEEEETLTSTIHVYQTIMVNDDGDVVSTLQLSTESFEIDEAEETELAEAEPEVVPEVGPETAEKLIPQGEQEALVVDEPEPTPEPEVENVLSEKIEESVKTPQPAETPKPVETAEPVADETEFVEEDDDEQEGSQDSEYEEESEETIEEPESESTQSEESPIKQETTVLHI</sequence>
<feature type="compositionally biased region" description="Acidic residues" evidence="1">
    <location>
        <begin position="367"/>
        <end position="402"/>
    </location>
</feature>
<name>A0A9W6T0E2_CANBO</name>
<dbReference type="Proteomes" id="UP001165120">
    <property type="component" value="Unassembled WGS sequence"/>
</dbReference>
<gene>
    <name evidence="2" type="ORF">Cboi02_000264500</name>
</gene>
<dbReference type="AlphaFoldDB" id="A0A9W6T0E2"/>
<evidence type="ECO:0000313" key="3">
    <source>
        <dbReference type="Proteomes" id="UP001165120"/>
    </source>
</evidence>